<evidence type="ECO:0000256" key="6">
    <source>
        <dbReference type="ARBA" id="ARBA00022989"/>
    </source>
</evidence>
<evidence type="ECO:0000256" key="10">
    <source>
        <dbReference type="ARBA" id="ARBA00025198"/>
    </source>
</evidence>
<keyword evidence="16" id="KW-1185">Reference proteome</keyword>
<keyword evidence="5 12" id="KW-0375">Hydrogen ion transport</keyword>
<keyword evidence="2 12" id="KW-0813">Transport</keyword>
<dbReference type="RefSeq" id="WP_091231063.1">
    <property type="nucleotide sequence ID" value="NZ_FMKA01000003.1"/>
</dbReference>
<evidence type="ECO:0000256" key="7">
    <source>
        <dbReference type="ARBA" id="ARBA00023065"/>
    </source>
</evidence>
<evidence type="ECO:0000313" key="16">
    <source>
        <dbReference type="Proteomes" id="UP000199315"/>
    </source>
</evidence>
<feature type="coiled-coil region" evidence="14">
    <location>
        <begin position="31"/>
        <end position="127"/>
    </location>
</feature>
<gene>
    <name evidence="12" type="primary">atpF</name>
    <name evidence="15" type="ORF">SAMN05421730_1003222</name>
</gene>
<dbReference type="InterPro" id="IPR005864">
    <property type="entry name" value="ATP_synth_F0_bsu_bac"/>
</dbReference>
<sequence>MNINWFEIVAQIFNFIILLLLLQKFFYKPVLNAMEKRQERIAKALNEADQKMADADSIRTEYEEKIAAIKNTEREILEQAKKDALLAKEKLTNTYRNQAEEKRHAYLKEVEEEKRNFSESLRKSLAQNSVRIASNILSAASTQNLSDSIFRAFIDKILLLDTQSIGRANPSDGESLTLTSSEPVSEEQKNILEQTLKSVLGNYKSITYKTDTSLVIGYELKFETLVLHANIRRYIEESEKIIMKTLDHMS</sequence>
<comment type="subcellular location">
    <subcellularLocation>
        <location evidence="12">Cell membrane</location>
        <topology evidence="12">Single-pass membrane protein</topology>
    </subcellularLocation>
    <subcellularLocation>
        <location evidence="11">Endomembrane system</location>
        <topology evidence="11">Single-pass membrane protein</topology>
    </subcellularLocation>
</comment>
<evidence type="ECO:0000256" key="4">
    <source>
        <dbReference type="ARBA" id="ARBA00022692"/>
    </source>
</evidence>
<proteinExistence type="inferred from homology"/>
<evidence type="ECO:0000256" key="8">
    <source>
        <dbReference type="ARBA" id="ARBA00023136"/>
    </source>
</evidence>
<reference evidence="15 16" key="1">
    <citation type="submission" date="2016-09" db="EMBL/GenBank/DDBJ databases">
        <authorList>
            <person name="Capua I."/>
            <person name="De Benedictis P."/>
            <person name="Joannis T."/>
            <person name="Lombin L.H."/>
            <person name="Cattoli G."/>
        </authorList>
    </citation>
    <scope>NUCLEOTIDE SEQUENCE [LARGE SCALE GENOMIC DNA]</scope>
    <source>
        <strain evidence="15 16">GluBS11</strain>
    </source>
</reference>
<evidence type="ECO:0000256" key="9">
    <source>
        <dbReference type="ARBA" id="ARBA00023310"/>
    </source>
</evidence>
<keyword evidence="12" id="KW-1003">Cell membrane</keyword>
<dbReference type="GO" id="GO:0012505">
    <property type="term" value="C:endomembrane system"/>
    <property type="evidence" value="ECO:0007669"/>
    <property type="project" value="UniProtKB-SubCell"/>
</dbReference>
<dbReference type="OrthoDB" id="1770883at2"/>
<dbReference type="PANTHER" id="PTHR33445:SF2">
    <property type="entry name" value="ATP SYNTHASE SUBUNIT B', CHLOROPLASTIC"/>
    <property type="match status" value="1"/>
</dbReference>
<accession>A0A1D3TR79</accession>
<keyword evidence="9 12" id="KW-0066">ATP synthesis</keyword>
<dbReference type="GO" id="GO:0046961">
    <property type="term" value="F:proton-transporting ATPase activity, rotational mechanism"/>
    <property type="evidence" value="ECO:0007669"/>
    <property type="project" value="TreeGrafter"/>
</dbReference>
<keyword evidence="4 12" id="KW-0812">Transmembrane</keyword>
<evidence type="ECO:0000256" key="14">
    <source>
        <dbReference type="SAM" id="Coils"/>
    </source>
</evidence>
<comment type="function">
    <text evidence="10 12">F(1)F(0) ATP synthase produces ATP from ADP in the presence of a proton or sodium gradient. F-type ATPases consist of two structural domains, F(1) containing the extramembraneous catalytic core and F(0) containing the membrane proton channel, linked together by a central stalk and a peripheral stalk. During catalysis, ATP synthesis in the catalytic domain of F(1) is coupled via a rotary mechanism of the central stalk subunits to proton translocation.</text>
</comment>
<dbReference type="PANTHER" id="PTHR33445">
    <property type="entry name" value="ATP SYNTHASE SUBUNIT B', CHLOROPLASTIC"/>
    <property type="match status" value="1"/>
</dbReference>
<evidence type="ECO:0000313" key="15">
    <source>
        <dbReference type="EMBL" id="SCP96146.1"/>
    </source>
</evidence>
<protein>
    <recommendedName>
        <fullName evidence="12">ATP synthase subunit b</fullName>
    </recommendedName>
    <alternativeName>
        <fullName evidence="12">ATP synthase F(0) sector subunit b</fullName>
    </alternativeName>
    <alternativeName>
        <fullName evidence="12">ATPase subunit I</fullName>
    </alternativeName>
    <alternativeName>
        <fullName evidence="12">F-type ATPase subunit b</fullName>
        <shortName evidence="12">F-ATPase subunit b</shortName>
    </alternativeName>
</protein>
<dbReference type="STRING" id="1619234.SAMN05421730_1003222"/>
<evidence type="ECO:0000256" key="13">
    <source>
        <dbReference type="RuleBase" id="RU003848"/>
    </source>
</evidence>
<comment type="subunit">
    <text evidence="12">F-type ATPases have 2 components, F(1) - the catalytic core - and F(0) - the membrane proton channel. F(1) has five subunits: alpha(3), beta(3), gamma(1), delta(1), epsilon(1). F(0) has three main subunits: a(1), b(2) and c(10-14). The alpha and beta chains form an alternating ring which encloses part of the gamma chain. F(1) is attached to F(0) by a central stalk formed by the gamma and epsilon chains, while a peripheral stalk is formed by the delta and b chains.</text>
</comment>
<comment type="similarity">
    <text evidence="1 12 13">Belongs to the ATPase B chain family.</text>
</comment>
<dbReference type="CDD" id="cd06503">
    <property type="entry name" value="ATP-synt_Fo_b"/>
    <property type="match status" value="1"/>
</dbReference>
<evidence type="ECO:0000256" key="3">
    <source>
        <dbReference type="ARBA" id="ARBA00022547"/>
    </source>
</evidence>
<keyword evidence="14" id="KW-0175">Coiled coil</keyword>
<dbReference type="GO" id="GO:0046933">
    <property type="term" value="F:proton-transporting ATP synthase activity, rotational mechanism"/>
    <property type="evidence" value="ECO:0007669"/>
    <property type="project" value="UniProtKB-UniRule"/>
</dbReference>
<keyword evidence="6 12" id="KW-1133">Transmembrane helix</keyword>
<keyword evidence="7 12" id="KW-0406">Ion transport</keyword>
<dbReference type="GO" id="GO:0005886">
    <property type="term" value="C:plasma membrane"/>
    <property type="evidence" value="ECO:0007669"/>
    <property type="project" value="UniProtKB-SubCell"/>
</dbReference>
<evidence type="ECO:0000256" key="2">
    <source>
        <dbReference type="ARBA" id="ARBA00022448"/>
    </source>
</evidence>
<name>A0A1D3TR79_9FIRM</name>
<evidence type="ECO:0000256" key="12">
    <source>
        <dbReference type="HAMAP-Rule" id="MF_01398"/>
    </source>
</evidence>
<feature type="transmembrane region" description="Helical" evidence="12">
    <location>
        <begin position="6"/>
        <end position="27"/>
    </location>
</feature>
<dbReference type="AlphaFoldDB" id="A0A1D3TR79"/>
<dbReference type="Proteomes" id="UP000199315">
    <property type="component" value="Unassembled WGS sequence"/>
</dbReference>
<dbReference type="EMBL" id="FMKA01000003">
    <property type="protein sequence ID" value="SCP96146.1"/>
    <property type="molecule type" value="Genomic_DNA"/>
</dbReference>
<evidence type="ECO:0000256" key="5">
    <source>
        <dbReference type="ARBA" id="ARBA00022781"/>
    </source>
</evidence>
<dbReference type="GO" id="GO:0045259">
    <property type="term" value="C:proton-transporting ATP synthase complex"/>
    <property type="evidence" value="ECO:0007669"/>
    <property type="project" value="UniProtKB-KW"/>
</dbReference>
<dbReference type="NCBIfam" id="TIGR01144">
    <property type="entry name" value="ATP_synt_b"/>
    <property type="match status" value="1"/>
</dbReference>
<evidence type="ECO:0000256" key="11">
    <source>
        <dbReference type="ARBA" id="ARBA00037847"/>
    </source>
</evidence>
<dbReference type="InterPro" id="IPR050059">
    <property type="entry name" value="ATP_synthase_B_chain"/>
</dbReference>
<dbReference type="HAMAP" id="MF_01398">
    <property type="entry name" value="ATP_synth_b_bprime"/>
    <property type="match status" value="1"/>
</dbReference>
<organism evidence="15 16">
    <name type="scientific">Anaerobium acetethylicum</name>
    <dbReference type="NCBI Taxonomy" id="1619234"/>
    <lineage>
        <taxon>Bacteria</taxon>
        <taxon>Bacillati</taxon>
        <taxon>Bacillota</taxon>
        <taxon>Clostridia</taxon>
        <taxon>Lachnospirales</taxon>
        <taxon>Lachnospiraceae</taxon>
        <taxon>Anaerobium</taxon>
    </lineage>
</organism>
<evidence type="ECO:0000256" key="1">
    <source>
        <dbReference type="ARBA" id="ARBA00005513"/>
    </source>
</evidence>
<keyword evidence="3 12" id="KW-0138">CF(0)</keyword>
<dbReference type="Pfam" id="PF00430">
    <property type="entry name" value="ATP-synt_B"/>
    <property type="match status" value="1"/>
</dbReference>
<comment type="function">
    <text evidence="12">Component of the F(0) channel, it forms part of the peripheral stalk, linking F(1) to F(0).</text>
</comment>
<keyword evidence="8 12" id="KW-0472">Membrane</keyword>
<dbReference type="InterPro" id="IPR002146">
    <property type="entry name" value="ATP_synth_b/b'su_bac/chlpt"/>
</dbReference>